<dbReference type="PANTHER" id="PTHR43239">
    <property type="entry name" value="UPF0734 PROTEIN DDB_G0273871/DDB_G0273177"/>
    <property type="match status" value="1"/>
</dbReference>
<reference evidence="1 2" key="1">
    <citation type="submission" date="2020-02" db="EMBL/GenBank/DDBJ databases">
        <title>Genome sequencing for Draconibacterium sp. strain M1.</title>
        <authorList>
            <person name="Park S.-J."/>
        </authorList>
    </citation>
    <scope>NUCLEOTIDE SEQUENCE [LARGE SCALE GENOMIC DNA]</scope>
    <source>
        <strain evidence="1 2">M1</strain>
    </source>
</reference>
<dbReference type="InterPro" id="IPR011008">
    <property type="entry name" value="Dimeric_a/b-barrel"/>
</dbReference>
<dbReference type="EMBL" id="CP048409">
    <property type="protein sequence ID" value="QIA08013.1"/>
    <property type="molecule type" value="Genomic_DNA"/>
</dbReference>
<sequence>MEYNRYCKTLQLEDNQELIEQYKKVHTPGAVWPEITQGMLDVGIIDMEIYLLGNQLFMIMDTVPNFDHDTDMSKLAKKPRQAEWEAYVSQFQKTADTATADEKWQLMERIFKLRN</sequence>
<name>A0A6C0REQ8_9BACT</name>
<dbReference type="RefSeq" id="WP_163345934.1">
    <property type="nucleotide sequence ID" value="NZ_CP048409.1"/>
</dbReference>
<dbReference type="AlphaFoldDB" id="A0A6C0REQ8"/>
<keyword evidence="2" id="KW-1185">Reference proteome</keyword>
<dbReference type="GO" id="GO:0016857">
    <property type="term" value="F:racemase and epimerase activity, acting on carbohydrates and derivatives"/>
    <property type="evidence" value="ECO:0007669"/>
    <property type="project" value="InterPro"/>
</dbReference>
<organism evidence="1 2">
    <name type="scientific">Draconibacterium halophilum</name>
    <dbReference type="NCBI Taxonomy" id="2706887"/>
    <lineage>
        <taxon>Bacteria</taxon>
        <taxon>Pseudomonadati</taxon>
        <taxon>Bacteroidota</taxon>
        <taxon>Bacteroidia</taxon>
        <taxon>Marinilabiliales</taxon>
        <taxon>Prolixibacteraceae</taxon>
        <taxon>Draconibacterium</taxon>
    </lineage>
</organism>
<evidence type="ECO:0000313" key="1">
    <source>
        <dbReference type="EMBL" id="QIA08013.1"/>
    </source>
</evidence>
<protein>
    <submittedName>
        <fullName evidence="1">L-rhamnose mutarotase</fullName>
    </submittedName>
</protein>
<dbReference type="Gene3D" id="3.30.70.100">
    <property type="match status" value="1"/>
</dbReference>
<dbReference type="InterPro" id="IPR008000">
    <property type="entry name" value="Rham/fucose_mutarotase"/>
</dbReference>
<dbReference type="Pfam" id="PF05336">
    <property type="entry name" value="rhaM"/>
    <property type="match status" value="1"/>
</dbReference>
<gene>
    <name evidence="1" type="ORF">G0Q07_09850</name>
</gene>
<evidence type="ECO:0000313" key="2">
    <source>
        <dbReference type="Proteomes" id="UP000474630"/>
    </source>
</evidence>
<dbReference type="InterPro" id="IPR052996">
    <property type="entry name" value="Carb_Metab_Mutarotase"/>
</dbReference>
<dbReference type="KEGG" id="drc:G0Q07_09850"/>
<dbReference type="SUPFAM" id="SSF54909">
    <property type="entry name" value="Dimeric alpha+beta barrel"/>
    <property type="match status" value="1"/>
</dbReference>
<dbReference type="PANTHER" id="PTHR43239:SF1">
    <property type="entry name" value="UPF0734 PROTEIN DDB_G0273871_DDB_G0273177"/>
    <property type="match status" value="1"/>
</dbReference>
<accession>A0A6C0REQ8</accession>
<proteinExistence type="predicted"/>
<dbReference type="Proteomes" id="UP000474630">
    <property type="component" value="Chromosome"/>
</dbReference>